<comment type="caution">
    <text evidence="6">The sequence shown here is derived from an EMBL/GenBank/DDBJ whole genome shotgun (WGS) entry which is preliminary data.</text>
</comment>
<name>A0A3E0TWL1_9GAMM</name>
<dbReference type="PANTHER" id="PTHR23150:SF26">
    <property type="entry name" value="GENERIC METHYLTRANSFERASE"/>
    <property type="match status" value="1"/>
</dbReference>
<dbReference type="SUPFAM" id="SSF53335">
    <property type="entry name" value="S-adenosyl-L-methionine-dependent methyltransferases"/>
    <property type="match status" value="1"/>
</dbReference>
<dbReference type="Proteomes" id="UP000256478">
    <property type="component" value="Unassembled WGS sequence"/>
</dbReference>
<dbReference type="InterPro" id="IPR027625">
    <property type="entry name" value="OvoA_Cterm"/>
</dbReference>
<comment type="pathway">
    <text evidence="3">Amino-acid biosynthesis; ergothioneine biosynthesis.</text>
</comment>
<dbReference type="Gene3D" id="3.40.50.150">
    <property type="entry name" value="Vaccinia Virus protein VP39"/>
    <property type="match status" value="1"/>
</dbReference>
<dbReference type="AlphaFoldDB" id="A0A3E0TWL1"/>
<dbReference type="RefSeq" id="WP_116010011.1">
    <property type="nucleotide sequence ID" value="NZ_QUOU01000001.1"/>
</dbReference>
<dbReference type="Gene3D" id="3.90.1580.10">
    <property type="entry name" value="paralog of FGE (formylglycine-generating enzyme)"/>
    <property type="match status" value="1"/>
</dbReference>
<sequence>MTKQQLKTPYLIANDVNLSDADAVAAKRAELKAYFVNSWQTYESLFALINNDNAFYARPEPLRHPLIFYYGHTATFYINKLMLGKFIHKRINEKLEAICAVGVDEMSWDDLNSEHYDWPKVDEVRTYRDQVFALVCDLIDNMALQLPITQDSLAWIILMGSEHERIHLETSSVIMRMLPLSDLTANAAWADCPYQGEAPLNELVPVAKQVIKLGKKTDDHTYGWDNEYGTATLDVPAFRTSKFLVSNQEFMQFVEAGGYQTPEYWTEEGQSWLRYKQATMPRFWLKKEGRYYQRNLLGEVPLPLNWPVEVNYLEAKAFCNWLVQTTGRDIRLPTEPEWYALREKVSGDLPSWQEAPGNTNLEYFASSCPVDKFDNQGIFDVVGNVWQWTESSIDAFEGFKVHPLYDDFSTPTFDGKHNLIKGGSWISTGNEAIASSRYAFRRHFFQHAGFRYVESESADMPLVPANHFEQNVDVCQQLQSHYQETGFTGGNYQQQLAQQVRQWLVEHNANTEKLLDLGCSVGRTSFELADVFEHVDGVDFSARYIQHGVQLQTGEPVRFETVQEGDIVDFHEVALADTGLSAASNILFSQGDATNLKAIFADYDVILAQQVLEQCYDPKQFLKQVANRLNQGALLIIASDYQFNSDVAAKEKWLGGIKVNGENLVGFEGVQQTLGERFELLDQTDLHQVIKIAQRISAVSQKHITLWRYNG</sequence>
<feature type="domain" description="DinB-like" evidence="5">
    <location>
        <begin position="35"/>
        <end position="170"/>
    </location>
</feature>
<dbReference type="OrthoDB" id="9768004at2"/>
<dbReference type="InterPro" id="IPR051043">
    <property type="entry name" value="Sulfatase_Mod_Factor_Kinase"/>
</dbReference>
<protein>
    <submittedName>
        <fullName evidence="6">5-histidylcysteine sulfoxide synthase</fullName>
    </submittedName>
</protein>
<evidence type="ECO:0000259" key="4">
    <source>
        <dbReference type="Pfam" id="PF03781"/>
    </source>
</evidence>
<dbReference type="InterPro" id="IPR005532">
    <property type="entry name" value="SUMF_dom"/>
</dbReference>
<dbReference type="CDD" id="cd02440">
    <property type="entry name" value="AdoMet_MTases"/>
    <property type="match status" value="1"/>
</dbReference>
<dbReference type="PANTHER" id="PTHR23150">
    <property type="entry name" value="SULFATASE MODIFYING FACTOR 1, 2"/>
    <property type="match status" value="1"/>
</dbReference>
<evidence type="ECO:0000256" key="3">
    <source>
        <dbReference type="ARBA" id="ARBA00037882"/>
    </source>
</evidence>
<dbReference type="InterPro" id="IPR016187">
    <property type="entry name" value="CTDL_fold"/>
</dbReference>
<keyword evidence="1" id="KW-0560">Oxidoreductase</keyword>
<accession>A0A3E0TWL1</accession>
<evidence type="ECO:0000256" key="2">
    <source>
        <dbReference type="ARBA" id="ARBA00023004"/>
    </source>
</evidence>
<dbReference type="InterPro" id="IPR024775">
    <property type="entry name" value="DinB-like"/>
</dbReference>
<proteinExistence type="predicted"/>
<evidence type="ECO:0000256" key="1">
    <source>
        <dbReference type="ARBA" id="ARBA00023002"/>
    </source>
</evidence>
<evidence type="ECO:0000259" key="5">
    <source>
        <dbReference type="Pfam" id="PF12867"/>
    </source>
</evidence>
<evidence type="ECO:0000313" key="7">
    <source>
        <dbReference type="Proteomes" id="UP000256478"/>
    </source>
</evidence>
<dbReference type="NCBIfam" id="TIGR04344">
    <property type="entry name" value="ovoA_Nterm"/>
    <property type="match status" value="1"/>
</dbReference>
<evidence type="ECO:0000313" key="6">
    <source>
        <dbReference type="EMBL" id="REL28988.1"/>
    </source>
</evidence>
<dbReference type="EMBL" id="QUOU01000001">
    <property type="protein sequence ID" value="REL28988.1"/>
    <property type="molecule type" value="Genomic_DNA"/>
</dbReference>
<dbReference type="SUPFAM" id="SSF56436">
    <property type="entry name" value="C-type lectin-like"/>
    <property type="match status" value="1"/>
</dbReference>
<dbReference type="InterPro" id="IPR029063">
    <property type="entry name" value="SAM-dependent_MTases_sf"/>
</dbReference>
<organism evidence="6 7">
    <name type="scientific">Thalassotalea euphylliae</name>
    <dbReference type="NCBI Taxonomy" id="1655234"/>
    <lineage>
        <taxon>Bacteria</taxon>
        <taxon>Pseudomonadati</taxon>
        <taxon>Pseudomonadota</taxon>
        <taxon>Gammaproteobacteria</taxon>
        <taxon>Alteromonadales</taxon>
        <taxon>Colwelliaceae</taxon>
        <taxon>Thalassotalea</taxon>
    </lineage>
</organism>
<keyword evidence="2" id="KW-0408">Iron</keyword>
<dbReference type="FunFam" id="3.90.1580.10:FF:000006">
    <property type="entry name" value="Generic methyltransferase, putative"/>
    <property type="match status" value="1"/>
</dbReference>
<dbReference type="InterPro" id="IPR042095">
    <property type="entry name" value="SUMF_sf"/>
</dbReference>
<dbReference type="Pfam" id="PF13489">
    <property type="entry name" value="Methyltransf_23"/>
    <property type="match status" value="1"/>
</dbReference>
<dbReference type="NCBIfam" id="TIGR04345">
    <property type="entry name" value="ovoA_Cterm"/>
    <property type="match status" value="1"/>
</dbReference>
<dbReference type="Pfam" id="PF12867">
    <property type="entry name" value="DinB_2"/>
    <property type="match status" value="1"/>
</dbReference>
<dbReference type="GO" id="GO:0120147">
    <property type="term" value="F:formylglycine-generating oxidase activity"/>
    <property type="evidence" value="ECO:0007669"/>
    <property type="project" value="TreeGrafter"/>
</dbReference>
<reference evidence="6 7" key="1">
    <citation type="submission" date="2018-08" db="EMBL/GenBank/DDBJ databases">
        <title>Thalassotalea euphylliae genome.</title>
        <authorList>
            <person name="Summers S."/>
            <person name="Rice S.A."/>
            <person name="Freckelton M.L."/>
            <person name="Nedved B.T."/>
            <person name="Hadfield M.G."/>
        </authorList>
    </citation>
    <scope>NUCLEOTIDE SEQUENCE [LARGE SCALE GENOMIC DNA]</scope>
    <source>
        <strain evidence="6 7">H1</strain>
    </source>
</reference>
<gene>
    <name evidence="6" type="primary">ovoA</name>
    <name evidence="6" type="ORF">DXX93_16425</name>
</gene>
<dbReference type="InterPro" id="IPR027577">
    <property type="entry name" value="OvoA_Nterm"/>
</dbReference>
<dbReference type="Pfam" id="PF03781">
    <property type="entry name" value="FGE-sulfatase"/>
    <property type="match status" value="1"/>
</dbReference>
<feature type="domain" description="Sulfatase-modifying factor enzyme-like" evidence="4">
    <location>
        <begin position="212"/>
        <end position="453"/>
    </location>
</feature>